<dbReference type="GO" id="GO:0009055">
    <property type="term" value="F:electron transfer activity"/>
    <property type="evidence" value="ECO:0007669"/>
    <property type="project" value="InterPro"/>
</dbReference>
<evidence type="ECO:0000256" key="6">
    <source>
        <dbReference type="ARBA" id="ARBA00022617"/>
    </source>
</evidence>
<evidence type="ECO:0000256" key="12">
    <source>
        <dbReference type="ARBA" id="ARBA00023136"/>
    </source>
</evidence>
<feature type="transmembrane region" description="Helical" evidence="13">
    <location>
        <begin position="125"/>
        <end position="145"/>
    </location>
</feature>
<dbReference type="Gene3D" id="1.20.950.20">
    <property type="entry name" value="Transmembrane di-heme cytochromes, Chain C"/>
    <property type="match status" value="1"/>
</dbReference>
<protein>
    <submittedName>
        <fullName evidence="15">Formate dehydrogenase subunit gamma</fullName>
    </submittedName>
</protein>
<comment type="caution">
    <text evidence="15">The sequence shown here is derived from an EMBL/GenBank/DDBJ whole genome shotgun (WGS) entry which is preliminary data.</text>
</comment>
<dbReference type="InterPro" id="IPR051817">
    <property type="entry name" value="FDH_cytochrome_b556_subunit"/>
</dbReference>
<accession>A0A9W6JS54</accession>
<feature type="domain" description="Cytochrome b561 bacterial/Ni-hydrogenase" evidence="14">
    <location>
        <begin position="19"/>
        <end position="194"/>
    </location>
</feature>
<evidence type="ECO:0000256" key="1">
    <source>
        <dbReference type="ARBA" id="ARBA00001971"/>
    </source>
</evidence>
<evidence type="ECO:0000313" key="15">
    <source>
        <dbReference type="EMBL" id="GLK80588.1"/>
    </source>
</evidence>
<evidence type="ECO:0000256" key="3">
    <source>
        <dbReference type="ARBA" id="ARBA00010747"/>
    </source>
</evidence>
<keyword evidence="10 13" id="KW-1133">Transmembrane helix</keyword>
<dbReference type="PANTHER" id="PTHR30074:SF5">
    <property type="entry name" value="FORMATE DEHYDROGENASE, NITRATE-INDUCIBLE, CYTOCHROME B556(FDN) SUBUNIT"/>
    <property type="match status" value="1"/>
</dbReference>
<dbReference type="GO" id="GO:0008863">
    <property type="term" value="F:formate dehydrogenase (NAD+) activity"/>
    <property type="evidence" value="ECO:0007669"/>
    <property type="project" value="InterPro"/>
</dbReference>
<keyword evidence="5" id="KW-1003">Cell membrane</keyword>
<dbReference type="GO" id="GO:0009326">
    <property type="term" value="C:formate dehydrogenase complex"/>
    <property type="evidence" value="ECO:0007669"/>
    <property type="project" value="InterPro"/>
</dbReference>
<keyword evidence="11" id="KW-0408">Iron</keyword>
<evidence type="ECO:0000256" key="4">
    <source>
        <dbReference type="ARBA" id="ARBA00022448"/>
    </source>
</evidence>
<evidence type="ECO:0000256" key="5">
    <source>
        <dbReference type="ARBA" id="ARBA00022475"/>
    </source>
</evidence>
<reference evidence="15" key="1">
    <citation type="journal article" date="2014" name="Int. J. Syst. Evol. Microbiol.">
        <title>Complete genome sequence of Corynebacterium casei LMG S-19264T (=DSM 44701T), isolated from a smear-ripened cheese.</title>
        <authorList>
            <consortium name="US DOE Joint Genome Institute (JGI-PGF)"/>
            <person name="Walter F."/>
            <person name="Albersmeier A."/>
            <person name="Kalinowski J."/>
            <person name="Ruckert C."/>
        </authorList>
    </citation>
    <scope>NUCLEOTIDE SEQUENCE</scope>
    <source>
        <strain evidence="15">VKM B-2748</strain>
    </source>
</reference>
<dbReference type="GO" id="GO:0022904">
    <property type="term" value="P:respiratory electron transport chain"/>
    <property type="evidence" value="ECO:0007669"/>
    <property type="project" value="InterPro"/>
</dbReference>
<evidence type="ECO:0000256" key="7">
    <source>
        <dbReference type="ARBA" id="ARBA00022692"/>
    </source>
</evidence>
<keyword evidence="8" id="KW-0479">Metal-binding</keyword>
<name>A0A9W6JS54_9HYPH</name>
<evidence type="ECO:0000256" key="10">
    <source>
        <dbReference type="ARBA" id="ARBA00022989"/>
    </source>
</evidence>
<dbReference type="InterPro" id="IPR016174">
    <property type="entry name" value="Di-haem_cyt_TM"/>
</dbReference>
<feature type="transmembrane region" description="Helical" evidence="13">
    <location>
        <begin position="66"/>
        <end position="86"/>
    </location>
</feature>
<dbReference type="SUPFAM" id="SSF81342">
    <property type="entry name" value="Transmembrane di-heme cytochromes"/>
    <property type="match status" value="1"/>
</dbReference>
<comment type="subcellular location">
    <subcellularLocation>
        <location evidence="2">Cell membrane</location>
        <topology evidence="2">Multi-pass membrane protein</topology>
    </subcellularLocation>
</comment>
<keyword evidence="4" id="KW-0813">Transport</keyword>
<sequence length="222" mass="24960">MAVEIERRPLIVERTEVHRYPASARVNHWITAFSFILLTLSGLALFHPSLFFLTDLFGGGANTRAFHPWIGVVLALSFSVLFVRFWKHNLWNRDDTQWTKQIGDVVAGHEEKLPELGKYNAGQKMVFWGTALLIVVLFASGLVIWDEYFHGLVSIGTNRLAALVHSLAAIAAILLIIVHIYAGIWVKGSVRGMTQGNVTGGWAWRHHRKWLRSEVKGDGDGH</sequence>
<dbReference type="PANTHER" id="PTHR30074">
    <property type="entry name" value="FORMATE DEHYDROGENASE, NITRATE-INDUCIBLE, CYTOCHROME B556 FDN SUBUNIT"/>
    <property type="match status" value="1"/>
</dbReference>
<gene>
    <name evidence="15" type="primary">fdoI</name>
    <name evidence="15" type="ORF">GCM10008174_23290</name>
</gene>
<dbReference type="GO" id="GO:0046872">
    <property type="term" value="F:metal ion binding"/>
    <property type="evidence" value="ECO:0007669"/>
    <property type="project" value="UniProtKB-KW"/>
</dbReference>
<evidence type="ECO:0000256" key="11">
    <source>
        <dbReference type="ARBA" id="ARBA00023004"/>
    </source>
</evidence>
<feature type="transmembrane region" description="Helical" evidence="13">
    <location>
        <begin position="165"/>
        <end position="186"/>
    </location>
</feature>
<evidence type="ECO:0000256" key="2">
    <source>
        <dbReference type="ARBA" id="ARBA00004651"/>
    </source>
</evidence>
<keyword evidence="6" id="KW-0349">Heme</keyword>
<evidence type="ECO:0000313" key="16">
    <source>
        <dbReference type="Proteomes" id="UP001143309"/>
    </source>
</evidence>
<dbReference type="RefSeq" id="WP_271201081.1">
    <property type="nucleotide sequence ID" value="NZ_BSFL01000003.1"/>
</dbReference>
<dbReference type="AlphaFoldDB" id="A0A9W6JS54"/>
<evidence type="ECO:0000259" key="14">
    <source>
        <dbReference type="Pfam" id="PF01292"/>
    </source>
</evidence>
<keyword evidence="12 13" id="KW-0472">Membrane</keyword>
<proteinExistence type="inferred from homology"/>
<keyword evidence="16" id="KW-1185">Reference proteome</keyword>
<feature type="transmembrane region" description="Helical" evidence="13">
    <location>
        <begin position="26"/>
        <end position="46"/>
    </location>
</feature>
<dbReference type="GO" id="GO:0005886">
    <property type="term" value="C:plasma membrane"/>
    <property type="evidence" value="ECO:0007669"/>
    <property type="project" value="UniProtKB-SubCell"/>
</dbReference>
<comment type="cofactor">
    <cofactor evidence="1">
        <name>heme</name>
        <dbReference type="ChEBI" id="CHEBI:30413"/>
    </cofactor>
</comment>
<keyword evidence="9" id="KW-0249">Electron transport</keyword>
<dbReference type="InterPro" id="IPR011577">
    <property type="entry name" value="Cyt_b561_bac/Ni-Hgenase"/>
</dbReference>
<evidence type="ECO:0000256" key="13">
    <source>
        <dbReference type="SAM" id="Phobius"/>
    </source>
</evidence>
<keyword evidence="7 13" id="KW-0812">Transmembrane</keyword>
<comment type="similarity">
    <text evidence="3">Belongs to the formate dehydrogenase gamma subunit family.</text>
</comment>
<dbReference type="FunFam" id="1.20.950.20:FF:000002">
    <property type="entry name" value="Formate dehydrogenase cytochrome b556 subunit"/>
    <property type="match status" value="1"/>
</dbReference>
<reference evidence="15" key="2">
    <citation type="submission" date="2023-01" db="EMBL/GenBank/DDBJ databases">
        <authorList>
            <person name="Sun Q."/>
            <person name="Evtushenko L."/>
        </authorList>
    </citation>
    <scope>NUCLEOTIDE SEQUENCE</scope>
    <source>
        <strain evidence="15">VKM B-2748</strain>
    </source>
</reference>
<dbReference type="InterPro" id="IPR006471">
    <property type="entry name" value="Formate_DH_gsu"/>
</dbReference>
<dbReference type="Proteomes" id="UP001143309">
    <property type="component" value="Unassembled WGS sequence"/>
</dbReference>
<dbReference type="NCBIfam" id="TIGR01583">
    <property type="entry name" value="formate-DH-gamm"/>
    <property type="match status" value="1"/>
</dbReference>
<dbReference type="GO" id="GO:0036397">
    <property type="term" value="F:formate dehydrogenase (quinone) activity"/>
    <property type="evidence" value="ECO:0007669"/>
    <property type="project" value="TreeGrafter"/>
</dbReference>
<dbReference type="EMBL" id="BSFL01000003">
    <property type="protein sequence ID" value="GLK80588.1"/>
    <property type="molecule type" value="Genomic_DNA"/>
</dbReference>
<evidence type="ECO:0000256" key="8">
    <source>
        <dbReference type="ARBA" id="ARBA00022723"/>
    </source>
</evidence>
<organism evidence="15 16">
    <name type="scientific">Methylopila turkensis</name>
    <dbReference type="NCBI Taxonomy" id="1437816"/>
    <lineage>
        <taxon>Bacteria</taxon>
        <taxon>Pseudomonadati</taxon>
        <taxon>Pseudomonadota</taxon>
        <taxon>Alphaproteobacteria</taxon>
        <taxon>Hyphomicrobiales</taxon>
        <taxon>Methylopilaceae</taxon>
        <taxon>Methylopila</taxon>
    </lineage>
</organism>
<dbReference type="GO" id="GO:0009061">
    <property type="term" value="P:anaerobic respiration"/>
    <property type="evidence" value="ECO:0007669"/>
    <property type="project" value="TreeGrafter"/>
</dbReference>
<dbReference type="GO" id="GO:0015944">
    <property type="term" value="P:formate oxidation"/>
    <property type="evidence" value="ECO:0007669"/>
    <property type="project" value="TreeGrafter"/>
</dbReference>
<evidence type="ECO:0000256" key="9">
    <source>
        <dbReference type="ARBA" id="ARBA00022982"/>
    </source>
</evidence>
<dbReference type="Pfam" id="PF01292">
    <property type="entry name" value="Ni_hydr_CYTB"/>
    <property type="match status" value="1"/>
</dbReference>